<dbReference type="Proteomes" id="UP001056201">
    <property type="component" value="Chromosome 1"/>
</dbReference>
<dbReference type="RefSeq" id="WP_250194155.1">
    <property type="nucleotide sequence ID" value="NZ_CP097635.1"/>
</dbReference>
<keyword evidence="2" id="KW-1185">Reference proteome</keyword>
<dbReference type="EMBL" id="CP097635">
    <property type="protein sequence ID" value="URI05890.1"/>
    <property type="molecule type" value="Genomic_DNA"/>
</dbReference>
<evidence type="ECO:0000313" key="1">
    <source>
        <dbReference type="EMBL" id="URI05890.1"/>
    </source>
</evidence>
<sequence length="430" mass="48883">MSGQTNSQLDDFFADNDVRWLLANARENRALTIAFPKEINISNLFAWLLSPHEGHGLGDLPIKELLFRAWDACADDQEADRLLGRFRPALVHGLTFSEAVVIREYAAPEDAGRVDLVLVDPKNRLVLAVENKYGAKLGLQQLTRYADALEKKLPRDEGWQLISVMLDYDTESEADDQRWLKLDYAWVIDMIKTQLGLGLLSQESAATLQQFSDHLEDEGLVPYARLTPAHATDRILQVALRHADVLAQMKDLRKRSSIQAVDALLQRNQGLVTLEYTRHRKLWDYVLEVGARAHLLVPVKQAFPHVLADLESSSRISYFALPEWQEAWSQPDPDDLCWPIWAAFYESGDVDRKVYIVTGDVFPERCKEELVAGISQQALALRKRNGMKSQRPRAAHIRVGHWRCTTREEAIDRLLALIKAMDASLLQRST</sequence>
<evidence type="ECO:0000313" key="2">
    <source>
        <dbReference type="Proteomes" id="UP001056201"/>
    </source>
</evidence>
<gene>
    <name evidence="1" type="ORF">MW290_08015</name>
</gene>
<dbReference type="Pfam" id="PF14281">
    <property type="entry name" value="PDDEXK_4"/>
    <property type="match status" value="1"/>
</dbReference>
<dbReference type="InterPro" id="IPR029470">
    <property type="entry name" value="PDDEXK_4"/>
</dbReference>
<accession>A0ABY4S098</accession>
<protein>
    <submittedName>
        <fullName evidence="1">PD-(D/E)XK nuclease family protein</fullName>
    </submittedName>
</protein>
<organism evidence="1 2">
    <name type="scientific">Aquincola tertiaricarbonis</name>
    <dbReference type="NCBI Taxonomy" id="391953"/>
    <lineage>
        <taxon>Bacteria</taxon>
        <taxon>Pseudomonadati</taxon>
        <taxon>Pseudomonadota</taxon>
        <taxon>Betaproteobacteria</taxon>
        <taxon>Burkholderiales</taxon>
        <taxon>Sphaerotilaceae</taxon>
        <taxon>Aquincola</taxon>
    </lineage>
</organism>
<proteinExistence type="predicted"/>
<reference evidence="1" key="1">
    <citation type="submission" date="2022-05" db="EMBL/GenBank/DDBJ databases">
        <title>An RpoN-dependent PEP-CTERM gene is involved in floc formation of an Aquincola tertiaricarbonis strain.</title>
        <authorList>
            <person name="Qiu D."/>
            <person name="Xia M."/>
        </authorList>
    </citation>
    <scope>NUCLEOTIDE SEQUENCE</scope>
    <source>
        <strain evidence="1">RN12</strain>
    </source>
</reference>
<name>A0ABY4S098_AQUTE</name>